<accession>A0A0P1MC39</accession>
<reference evidence="3" key="2">
    <citation type="submission" date="2015-11" db="EMBL/GenBank/DDBJ databases">
        <authorList>
            <person name="Zhang Y."/>
            <person name="Guo Z."/>
        </authorList>
    </citation>
    <scope>NUCLEOTIDE SEQUENCE [LARGE SCALE GENOMIC DNA]</scope>
    <source>
        <strain evidence="3">JGI-4</strain>
    </source>
</reference>
<dbReference type="Gene3D" id="2.60.40.680">
    <property type="match status" value="1"/>
</dbReference>
<feature type="domain" description="Two component regulator three Y" evidence="1">
    <location>
        <begin position="72"/>
        <end position="127"/>
    </location>
</feature>
<accession>A0A0P1P2I7</accession>
<dbReference type="RefSeq" id="WP_047134463.1">
    <property type="nucleotide sequence ID" value="NZ_CZVI01000067.1"/>
</dbReference>
<accession>A0A0P1LSM2</accession>
<protein>
    <submittedName>
        <fullName evidence="3">Y_Y_Y domain-containing protein</fullName>
    </submittedName>
</protein>
<gene>
    <name evidence="3" type="ORF">JGI4_02178</name>
    <name evidence="2" type="ORF">JGI8_02135</name>
</gene>
<accession>A0A0P1MD92</accession>
<dbReference type="EMBL" id="CZVI01000067">
    <property type="protein sequence ID" value="CUS95263.1"/>
    <property type="molecule type" value="Genomic_DNA"/>
</dbReference>
<dbReference type="Proteomes" id="UP000182200">
    <property type="component" value="Unassembled WGS sequence"/>
</dbReference>
<dbReference type="InterPro" id="IPR013783">
    <property type="entry name" value="Ig-like_fold"/>
</dbReference>
<evidence type="ECO:0000259" key="1">
    <source>
        <dbReference type="Pfam" id="PF07495"/>
    </source>
</evidence>
<proteinExistence type="predicted"/>
<dbReference type="InterPro" id="IPR011123">
    <property type="entry name" value="Y_Y_Y"/>
</dbReference>
<dbReference type="CDD" id="cd08547">
    <property type="entry name" value="Type_II_cohesin"/>
    <property type="match status" value="1"/>
</dbReference>
<name>A0A0P1MD92_9BACT</name>
<dbReference type="Pfam" id="PF07495">
    <property type="entry name" value="Y_Y_Y"/>
    <property type="match status" value="1"/>
</dbReference>
<dbReference type="Gene3D" id="2.60.40.10">
    <property type="entry name" value="Immunoglobulins"/>
    <property type="match status" value="1"/>
</dbReference>
<accession>A0A0P1MI58</accession>
<dbReference type="InterPro" id="IPR008965">
    <property type="entry name" value="CBM2/CBM3_carb-bd_dom_sf"/>
</dbReference>
<accession>A0A0P1MJB2</accession>
<dbReference type="Proteomes" id="UP000182011">
    <property type="component" value="Unassembled WGS sequence"/>
</dbReference>
<evidence type="ECO:0000313" key="5">
    <source>
        <dbReference type="Proteomes" id="UP000182200"/>
    </source>
</evidence>
<dbReference type="GO" id="GO:0030246">
    <property type="term" value="F:carbohydrate binding"/>
    <property type="evidence" value="ECO:0007669"/>
    <property type="project" value="InterPro"/>
</dbReference>
<organism evidence="3 4">
    <name type="scientific">Candidatus Kryptonium thompsonii</name>
    <dbReference type="NCBI Taxonomy" id="1633631"/>
    <lineage>
        <taxon>Bacteria</taxon>
        <taxon>Pseudomonadati</taxon>
        <taxon>Candidatus Kryptoniota</taxon>
        <taxon>Candidatus Kryptonium</taxon>
    </lineage>
</organism>
<reference evidence="4 5" key="1">
    <citation type="submission" date="2015-11" db="EMBL/GenBank/DDBJ databases">
        <authorList>
            <person name="Varghese N."/>
        </authorList>
    </citation>
    <scope>NUCLEOTIDE SEQUENCE [LARGE SCALE GENOMIC DNA]</scope>
    <source>
        <strain evidence="2 5">JGI-8</strain>
    </source>
</reference>
<accession>A0A0S4ND32</accession>
<keyword evidence="5" id="KW-1185">Reference proteome</keyword>
<dbReference type="SUPFAM" id="SSF49384">
    <property type="entry name" value="Carbohydrate-binding domain"/>
    <property type="match status" value="1"/>
</dbReference>
<sequence>MRYLYIFLIALVFISCNIVTEPPPPERENPIDPKSPVFQPPKAEIIDGPSNNSIVTEHTVTFKWRGNQADSLMLFSYKLDNQNWSNWSNVKEATFTYLDEGKHTFMVKAKYINNIEQEEPAKVDFTVDAVKGPALMFRPRKVEITAGQYFDVEILVEEATNFAGLKTVITYDNLFDVEYVQIYKDSVSLLLKNGGNIIDFVAIDKTNRKIEINVAVAGGNPADVNGTGRIGRIRFKVLSGSGETKTISFDSANSIMRDSENRTVEIKELVQGIVVVR</sequence>
<dbReference type="EMBL" id="FAOP01000011">
    <property type="protein sequence ID" value="CUU08776.1"/>
    <property type="molecule type" value="Genomic_DNA"/>
</dbReference>
<evidence type="ECO:0000313" key="2">
    <source>
        <dbReference type="EMBL" id="CUS95263.1"/>
    </source>
</evidence>
<accession>A0A0P1N0G0</accession>
<dbReference type="AlphaFoldDB" id="A0A0P1MD92"/>
<dbReference type="PROSITE" id="PS51257">
    <property type="entry name" value="PROKAR_LIPOPROTEIN"/>
    <property type="match status" value="1"/>
</dbReference>
<accession>A0A0P1P7B7</accession>
<evidence type="ECO:0000313" key="3">
    <source>
        <dbReference type="EMBL" id="CUU08776.1"/>
    </source>
</evidence>
<accession>A0A0P1LF46</accession>
<accession>A0A0P1LG96</accession>
<evidence type="ECO:0000313" key="4">
    <source>
        <dbReference type="Proteomes" id="UP000182011"/>
    </source>
</evidence>